<keyword evidence="1" id="KW-0732">Signal</keyword>
<comment type="caution">
    <text evidence="3">The sequence shown here is derived from an EMBL/GenBank/DDBJ whole genome shotgun (WGS) entry which is preliminary data.</text>
</comment>
<feature type="signal peptide" evidence="1">
    <location>
        <begin position="1"/>
        <end position="26"/>
    </location>
</feature>
<evidence type="ECO:0000256" key="1">
    <source>
        <dbReference type="SAM" id="SignalP"/>
    </source>
</evidence>
<dbReference type="PANTHER" id="PTHR32060:SF22">
    <property type="entry name" value="CARBOXYL-TERMINAL-PROCESSING PEPTIDASE 3, CHLOROPLASTIC"/>
    <property type="match status" value="1"/>
</dbReference>
<dbReference type="Pfam" id="PF03572">
    <property type="entry name" value="Peptidase_S41"/>
    <property type="match status" value="1"/>
</dbReference>
<dbReference type="GO" id="GO:0004175">
    <property type="term" value="F:endopeptidase activity"/>
    <property type="evidence" value="ECO:0007669"/>
    <property type="project" value="TreeGrafter"/>
</dbReference>
<dbReference type="SMART" id="SM00245">
    <property type="entry name" value="TSPc"/>
    <property type="match status" value="1"/>
</dbReference>
<feature type="domain" description="Tail specific protease" evidence="2">
    <location>
        <begin position="497"/>
        <end position="751"/>
    </location>
</feature>
<dbReference type="InterPro" id="IPR005151">
    <property type="entry name" value="Tail-specific_protease"/>
</dbReference>
<reference evidence="3 4" key="1">
    <citation type="submission" date="2019-12" db="EMBL/GenBank/DDBJ databases">
        <title>Novel species isolated from a subtropical stream in China.</title>
        <authorList>
            <person name="Lu H."/>
        </authorList>
    </citation>
    <scope>NUCLEOTIDE SEQUENCE [LARGE SCALE GENOMIC DNA]</scope>
    <source>
        <strain evidence="3 4">FT127W</strain>
    </source>
</reference>
<name>A0A7X4KKE0_9BURK</name>
<dbReference type="EMBL" id="WWCU01000005">
    <property type="protein sequence ID" value="MYN07029.1"/>
    <property type="molecule type" value="Genomic_DNA"/>
</dbReference>
<proteinExistence type="predicted"/>
<gene>
    <name evidence="3" type="ORF">GTP77_06715</name>
</gene>
<sequence>MKQLPRLLSSTLLALSGLQAVQHAGAAELLAAAGAASAWQYLDAGKPAAPDWNSASADMAAAGWKTGAAPLGYGRTDSANTTVSFGAAPEAKPITTYFRRTVNVADPAQVALLTLDLRRDDGAVVYWNGVEIQRSNMPPGPVGARTTALKAIDGYGEIEYRRHLAPAAALPIRKGANVLAVEIHQSGPTSSDIVFDLEVRAYAPGETPPADLYPDTYAALAEGNADKALNLLLRLDPARAGYAQLAMAGASALLAGGGSARDPRYVRLLDRTRAAAPDDMAVVHAWIRARVAARKDLPIRPAPRPLPAAIAEQWRFIADTPERTGGPMLRRADLLADVDDLELILENCYSYLERRGADYRGALDALRASITTDLNADTFAHRVGRVLSVFGDPHSRVQRISEPRAAVRFVMDGERVAALKYDRSALLDPAHPYVAAINGLPVARWLAAAEAVVEQASPQYRRVLALEQLRRLGMVARQLQQPGGAFELTLASSDGTEARLPVALERSNPPAPPQWPAGESALRADNLGYLRLASMEHGPAMVKQIDGWMEKFSGTHGLIVDVRGNGGGTVDAIQTLLPWLMKPGDPMKIINVAAYRMPLALPEPNRGGFLGMEGRGLYPAGSPVWTAEEAQQVRAFLAGWQPAWQPPAGKFSDWHVMAVRPGDGAHGVYGKPVIVLLDESSFSATDTFLGALKGHPNVTLMGMASGGGSGRMADYTLPHSRLQMQLCQMASFTSTGQLYDGKGVQPDVAMPARLSDQLSGGGDSVLDAAAARLLKTTLR</sequence>
<evidence type="ECO:0000259" key="2">
    <source>
        <dbReference type="SMART" id="SM00245"/>
    </source>
</evidence>
<dbReference type="Gene3D" id="3.90.226.10">
    <property type="entry name" value="2-enoyl-CoA Hydratase, Chain A, domain 1"/>
    <property type="match status" value="1"/>
</dbReference>
<dbReference type="AlphaFoldDB" id="A0A7X4KKE0"/>
<dbReference type="Gene3D" id="2.60.120.260">
    <property type="entry name" value="Galactose-binding domain-like"/>
    <property type="match status" value="1"/>
</dbReference>
<dbReference type="GO" id="GO:0006508">
    <property type="term" value="P:proteolysis"/>
    <property type="evidence" value="ECO:0007669"/>
    <property type="project" value="InterPro"/>
</dbReference>
<accession>A0A7X4KKE0</accession>
<organism evidence="3 4">
    <name type="scientific">Pseudoduganella aquatica</name>
    <dbReference type="NCBI Taxonomy" id="2660641"/>
    <lineage>
        <taxon>Bacteria</taxon>
        <taxon>Pseudomonadati</taxon>
        <taxon>Pseudomonadota</taxon>
        <taxon>Betaproteobacteria</taxon>
        <taxon>Burkholderiales</taxon>
        <taxon>Oxalobacteraceae</taxon>
        <taxon>Telluria group</taxon>
        <taxon>Pseudoduganella</taxon>
    </lineage>
</organism>
<dbReference type="InterPro" id="IPR029045">
    <property type="entry name" value="ClpP/crotonase-like_dom_sf"/>
</dbReference>
<evidence type="ECO:0000313" key="4">
    <source>
        <dbReference type="Proteomes" id="UP000450676"/>
    </source>
</evidence>
<dbReference type="PANTHER" id="PTHR32060">
    <property type="entry name" value="TAIL-SPECIFIC PROTEASE"/>
    <property type="match status" value="1"/>
</dbReference>
<evidence type="ECO:0000313" key="3">
    <source>
        <dbReference type="EMBL" id="MYN07029.1"/>
    </source>
</evidence>
<keyword evidence="4" id="KW-1185">Reference proteome</keyword>
<protein>
    <recommendedName>
        <fullName evidence="2">Tail specific protease domain-containing protein</fullName>
    </recommendedName>
</protein>
<feature type="chain" id="PRO_5031037810" description="Tail specific protease domain-containing protein" evidence="1">
    <location>
        <begin position="27"/>
        <end position="779"/>
    </location>
</feature>
<dbReference type="Proteomes" id="UP000450676">
    <property type="component" value="Unassembled WGS sequence"/>
</dbReference>
<dbReference type="RefSeq" id="WP_161071407.1">
    <property type="nucleotide sequence ID" value="NZ_WWCU01000005.1"/>
</dbReference>
<dbReference type="GO" id="GO:0008236">
    <property type="term" value="F:serine-type peptidase activity"/>
    <property type="evidence" value="ECO:0007669"/>
    <property type="project" value="InterPro"/>
</dbReference>
<dbReference type="SUPFAM" id="SSF52096">
    <property type="entry name" value="ClpP/crotonase"/>
    <property type="match status" value="1"/>
</dbReference>